<protein>
    <recommendedName>
        <fullName evidence="2">GST N-terminal domain-containing protein</fullName>
    </recommendedName>
</protein>
<dbReference type="InterPro" id="IPR004045">
    <property type="entry name" value="Glutathione_S-Trfase_N"/>
</dbReference>
<sequence>MTMSLNPFNKPSGVSRPADFEAPEPRPLSVTRGEWLPVVATGTLALAARLGSGVFVAGWRPRLTLSSNVAEDEYALKFGPVALQDSSAALVNPPRPVKDLVLYEYEASPFARKVREAMAILDLTVILKPCPGARQGFAKELERKGGKMTVPFLVDPNTGVSMYESDDIINYLFDTYGPGRDQVPFLLKGPLAVQSAAYAAAARGFAGSRMLPNARPDNMNMKPIELWGYEASPFVRPVREKLSELGLAHRLVNCPRGSANRDKLQQMTGRFQVPYIRDPNTGVEMFESPEICEYLEKVYTV</sequence>
<gene>
    <name evidence="3" type="ORF">PPYR1160_LOCUS7295</name>
</gene>
<dbReference type="AlphaFoldDB" id="A0A7R9U818"/>
<dbReference type="Pfam" id="PF13417">
    <property type="entry name" value="GST_N_3"/>
    <property type="match status" value="2"/>
</dbReference>
<dbReference type="InterPro" id="IPR036249">
    <property type="entry name" value="Thioredoxin-like_sf"/>
</dbReference>
<dbReference type="EMBL" id="HBEA01009484">
    <property type="protein sequence ID" value="CAD8257794.1"/>
    <property type="molecule type" value="Transcribed_RNA"/>
</dbReference>
<accession>A0A7R9U818</accession>
<organism evidence="3">
    <name type="scientific">Pinguiococcus pyrenoidosus</name>
    <dbReference type="NCBI Taxonomy" id="172671"/>
    <lineage>
        <taxon>Eukaryota</taxon>
        <taxon>Sar</taxon>
        <taxon>Stramenopiles</taxon>
        <taxon>Ochrophyta</taxon>
        <taxon>Pinguiophyceae</taxon>
        <taxon>Pinguiochrysidales</taxon>
        <taxon>Pinguiochrysidaceae</taxon>
        <taxon>Pinguiococcus</taxon>
    </lineage>
</organism>
<dbReference type="PANTHER" id="PTHR45288">
    <property type="entry name" value="THIOREDOXIN FAMILY PROTEIN"/>
    <property type="match status" value="1"/>
</dbReference>
<feature type="domain" description="GST N-terminal" evidence="2">
    <location>
        <begin position="222"/>
        <end position="301"/>
    </location>
</feature>
<proteinExistence type="predicted"/>
<name>A0A7R9U818_9STRA</name>
<reference evidence="3" key="1">
    <citation type="submission" date="2021-01" db="EMBL/GenBank/DDBJ databases">
        <authorList>
            <person name="Corre E."/>
            <person name="Pelletier E."/>
            <person name="Niang G."/>
            <person name="Scheremetjew M."/>
            <person name="Finn R."/>
            <person name="Kale V."/>
            <person name="Holt S."/>
            <person name="Cochrane G."/>
            <person name="Meng A."/>
            <person name="Brown T."/>
            <person name="Cohen L."/>
        </authorList>
    </citation>
    <scope>NUCLEOTIDE SEQUENCE</scope>
    <source>
        <strain evidence="3">CCMP2078</strain>
    </source>
</reference>
<feature type="domain" description="GST N-terminal" evidence="2">
    <location>
        <begin position="98"/>
        <end position="180"/>
    </location>
</feature>
<dbReference type="PANTHER" id="PTHR45288:SF1">
    <property type="entry name" value="THIOREDOXIN FAMILY PROTEIN"/>
    <property type="match status" value="1"/>
</dbReference>
<dbReference type="PROSITE" id="PS50404">
    <property type="entry name" value="GST_NTER"/>
    <property type="match status" value="2"/>
</dbReference>
<dbReference type="SUPFAM" id="SSF52833">
    <property type="entry name" value="Thioredoxin-like"/>
    <property type="match status" value="2"/>
</dbReference>
<evidence type="ECO:0000313" key="3">
    <source>
        <dbReference type="EMBL" id="CAD8257794.1"/>
    </source>
</evidence>
<evidence type="ECO:0000256" key="1">
    <source>
        <dbReference type="SAM" id="MobiDB-lite"/>
    </source>
</evidence>
<evidence type="ECO:0000259" key="2">
    <source>
        <dbReference type="PROSITE" id="PS50404"/>
    </source>
</evidence>
<dbReference type="Gene3D" id="3.40.30.10">
    <property type="entry name" value="Glutaredoxin"/>
    <property type="match status" value="2"/>
</dbReference>
<feature type="region of interest" description="Disordered" evidence="1">
    <location>
        <begin position="1"/>
        <end position="27"/>
    </location>
</feature>